<evidence type="ECO:0000256" key="1">
    <source>
        <dbReference type="SAM" id="MobiDB-lite"/>
    </source>
</evidence>
<sequence>MTDERVPGVTWPVTEVRDNIVVDIEEHVESKKEGPSIVYIDGGSGRVHTESNSQRQRNENATKIAVACVEHIELNVTVYTAGNERKTATQLLGNSRTTSFPGMTCCKPVYQVP</sequence>
<reference evidence="2" key="1">
    <citation type="submission" date="2020-11" db="EMBL/GenBank/DDBJ databases">
        <authorList>
            <person name="Tran Van P."/>
        </authorList>
    </citation>
    <scope>NUCLEOTIDE SEQUENCE</scope>
</reference>
<feature type="region of interest" description="Disordered" evidence="1">
    <location>
        <begin position="36"/>
        <end position="58"/>
    </location>
</feature>
<name>A0A7R9IJG9_9NEOP</name>
<proteinExistence type="predicted"/>
<gene>
    <name evidence="2" type="ORF">TTEB3V08_LOCUS7483</name>
</gene>
<dbReference type="AlphaFoldDB" id="A0A7R9IJG9"/>
<protein>
    <submittedName>
        <fullName evidence="2">Uncharacterized protein</fullName>
    </submittedName>
</protein>
<accession>A0A7R9IJG9</accession>
<evidence type="ECO:0000313" key="2">
    <source>
        <dbReference type="EMBL" id="CAD7459531.1"/>
    </source>
</evidence>
<organism evidence="2">
    <name type="scientific">Timema tahoe</name>
    <dbReference type="NCBI Taxonomy" id="61484"/>
    <lineage>
        <taxon>Eukaryota</taxon>
        <taxon>Metazoa</taxon>
        <taxon>Ecdysozoa</taxon>
        <taxon>Arthropoda</taxon>
        <taxon>Hexapoda</taxon>
        <taxon>Insecta</taxon>
        <taxon>Pterygota</taxon>
        <taxon>Neoptera</taxon>
        <taxon>Polyneoptera</taxon>
        <taxon>Phasmatodea</taxon>
        <taxon>Timematodea</taxon>
        <taxon>Timematoidea</taxon>
        <taxon>Timematidae</taxon>
        <taxon>Timema</taxon>
    </lineage>
</organism>
<dbReference type="EMBL" id="OE002942">
    <property type="protein sequence ID" value="CAD7459531.1"/>
    <property type="molecule type" value="Genomic_DNA"/>
</dbReference>